<feature type="transmembrane region" description="Helical" evidence="1">
    <location>
        <begin position="40"/>
        <end position="63"/>
    </location>
</feature>
<keyword evidence="1" id="KW-0472">Membrane</keyword>
<feature type="transmembrane region" description="Helical" evidence="1">
    <location>
        <begin position="315"/>
        <end position="332"/>
    </location>
</feature>
<feature type="transmembrane region" description="Helical" evidence="1">
    <location>
        <begin position="256"/>
        <end position="276"/>
    </location>
</feature>
<dbReference type="InterPro" id="IPR004711">
    <property type="entry name" value="Benzoate_Transporter"/>
</dbReference>
<gene>
    <name evidence="2" type="ORF">SAMN02745724_03081</name>
</gene>
<organism evidence="2 3">
    <name type="scientific">Pseudoalteromonas denitrificans DSM 6059</name>
    <dbReference type="NCBI Taxonomy" id="1123010"/>
    <lineage>
        <taxon>Bacteria</taxon>
        <taxon>Pseudomonadati</taxon>
        <taxon>Pseudomonadota</taxon>
        <taxon>Gammaproteobacteria</taxon>
        <taxon>Alteromonadales</taxon>
        <taxon>Pseudoalteromonadaceae</taxon>
        <taxon>Pseudoalteromonas</taxon>
    </lineage>
</organism>
<dbReference type="EMBL" id="FOLO01000026">
    <property type="protein sequence ID" value="SFC97544.1"/>
    <property type="molecule type" value="Genomic_DNA"/>
</dbReference>
<feature type="transmembrane region" description="Helical" evidence="1">
    <location>
        <begin position="94"/>
        <end position="113"/>
    </location>
</feature>
<dbReference type="PANTHER" id="PTHR30199">
    <property type="entry name" value="MFS FAMILY TRANSPORTER, PREDICTED SUBSTRATE BENZOATE"/>
    <property type="match status" value="1"/>
</dbReference>
<feature type="transmembrane region" description="Helical" evidence="1">
    <location>
        <begin position="288"/>
        <end position="309"/>
    </location>
</feature>
<dbReference type="GO" id="GO:0042925">
    <property type="term" value="F:benzoate transmembrane transporter activity"/>
    <property type="evidence" value="ECO:0007669"/>
    <property type="project" value="InterPro"/>
</dbReference>
<reference evidence="2 3" key="1">
    <citation type="submission" date="2016-10" db="EMBL/GenBank/DDBJ databases">
        <authorList>
            <person name="de Groot N.N."/>
        </authorList>
    </citation>
    <scope>NUCLEOTIDE SEQUENCE [LARGE SCALE GENOMIC DNA]</scope>
    <source>
        <strain evidence="2 3">DSM 6059</strain>
    </source>
</reference>
<keyword evidence="1" id="KW-1133">Transmembrane helix</keyword>
<feature type="transmembrane region" description="Helical" evidence="1">
    <location>
        <begin position="120"/>
        <end position="138"/>
    </location>
</feature>
<dbReference type="OrthoDB" id="9792424at2"/>
<evidence type="ECO:0000313" key="3">
    <source>
        <dbReference type="Proteomes" id="UP000198862"/>
    </source>
</evidence>
<dbReference type="Proteomes" id="UP000198862">
    <property type="component" value="Unassembled WGS sequence"/>
</dbReference>
<evidence type="ECO:0000313" key="2">
    <source>
        <dbReference type="EMBL" id="SFC97544.1"/>
    </source>
</evidence>
<feature type="transmembrane region" description="Helical" evidence="1">
    <location>
        <begin position="368"/>
        <end position="386"/>
    </location>
</feature>
<feature type="transmembrane region" description="Helical" evidence="1">
    <location>
        <begin position="344"/>
        <end position="362"/>
    </location>
</feature>
<protein>
    <submittedName>
        <fullName evidence="2">Benzoate membrane transport protein</fullName>
    </submittedName>
</protein>
<name>A0A1I1NIL0_9GAMM</name>
<dbReference type="Pfam" id="PF03594">
    <property type="entry name" value="BenE"/>
    <property type="match status" value="1"/>
</dbReference>
<dbReference type="AlphaFoldDB" id="A0A1I1NIL0"/>
<keyword evidence="3" id="KW-1185">Reference proteome</keyword>
<dbReference type="NCBIfam" id="TIGR00843">
    <property type="entry name" value="benE"/>
    <property type="match status" value="1"/>
</dbReference>
<sequence length="403" mass="43696">MTKTQNILSRITAGFVAILVGFTSSVALIYQMVINLGGDAALVSSWLLILGLSLGVLSIALSLFYKIPILIAWSTPGAALLITSSQGFSLEQATGAFIVSAALIFVCGITGIFEKLMHHIPYQLANAMLAGVLVNFGIDVFNLMSQQTFIIIMMITTYIIAKVLTPRFTMLIVLIVGVYFSWQYQLINLNNFEWQFSTFHYIQPEFDIAASMSIALPLFIVTMASQNLPGIAVLQAHEYPPPISSTLNITGFTNMLIAPFGGYAINLAAISAAICMNKDVDNDKSKRYWATVCAGVFYILMGLASASLIDLFKALPNALIMSLAGIALFSTIATSLKKSLEKPALSEAAIITFLVTASDLVLWQIGSALWGIIAGCITLLIQNLLIKREIKTKVKKTQINKLS</sequence>
<proteinExistence type="predicted"/>
<dbReference type="GO" id="GO:0005886">
    <property type="term" value="C:plasma membrane"/>
    <property type="evidence" value="ECO:0007669"/>
    <property type="project" value="TreeGrafter"/>
</dbReference>
<keyword evidence="1" id="KW-0812">Transmembrane</keyword>
<dbReference type="RefSeq" id="WP_091985993.1">
    <property type="nucleotide sequence ID" value="NZ_FOLO01000026.1"/>
</dbReference>
<dbReference type="PANTHER" id="PTHR30199:SF0">
    <property type="entry name" value="INNER MEMBRANE PROTEIN YDCO"/>
    <property type="match status" value="1"/>
</dbReference>
<evidence type="ECO:0000256" key="1">
    <source>
        <dbReference type="SAM" id="Phobius"/>
    </source>
</evidence>
<dbReference type="STRING" id="1123010.SAMN02745724_03081"/>
<feature type="transmembrane region" description="Helical" evidence="1">
    <location>
        <begin position="168"/>
        <end position="187"/>
    </location>
</feature>
<feature type="transmembrane region" description="Helical" evidence="1">
    <location>
        <begin position="12"/>
        <end position="34"/>
    </location>
</feature>
<accession>A0A1I1NIL0</accession>